<comment type="caution">
    <text evidence="2">The sequence shown here is derived from an EMBL/GenBank/DDBJ whole genome shotgun (WGS) entry which is preliminary data.</text>
</comment>
<accession>A0A1Y5EDN4</accession>
<protein>
    <submittedName>
        <fullName evidence="2">DUF1289 domain-containing protein</fullName>
    </submittedName>
</protein>
<feature type="compositionally biased region" description="Basic residues" evidence="1">
    <location>
        <begin position="53"/>
        <end position="66"/>
    </location>
</feature>
<proteinExistence type="predicted"/>
<gene>
    <name evidence="2" type="ORF">A9Q75_09065</name>
</gene>
<sequence length="106" mass="12328">MQLEFFDVPSPCVGICQSDEKGHCLGCMRSRGERLDWKTFNNDEKQKVIKRCIQRKKRKKNQHKPKEKQSVAIQESEVDMQPSLLDPPSKTQTSPDTDLDFSEFEL</sequence>
<dbReference type="PANTHER" id="PTHR35175:SF1">
    <property type="entry name" value="OXIDOREDUCTASE"/>
    <property type="match status" value="1"/>
</dbReference>
<feature type="compositionally biased region" description="Acidic residues" evidence="1">
    <location>
        <begin position="97"/>
        <end position="106"/>
    </location>
</feature>
<dbReference type="AlphaFoldDB" id="A0A1Y5EDN4"/>
<reference evidence="3" key="1">
    <citation type="journal article" date="2017" name="Proc. Natl. Acad. Sci. U.S.A.">
        <title>Simulation of Deepwater Horizon oil plume reveals substrate specialization within a complex community of hydrocarbon degraders.</title>
        <authorList>
            <person name="Hu P."/>
            <person name="Dubinsky E.A."/>
            <person name="Probst A.J."/>
            <person name="Wang J."/>
            <person name="Sieber C.M.K."/>
            <person name="Tom L.M."/>
            <person name="Gardinali P."/>
            <person name="Banfield J.F."/>
            <person name="Atlas R.M."/>
            <person name="Andersen G.L."/>
        </authorList>
    </citation>
    <scope>NUCLEOTIDE SEQUENCE [LARGE SCALE GENOMIC DNA]</scope>
</reference>
<dbReference type="EMBL" id="MAAF01000056">
    <property type="protein sequence ID" value="OUR80818.1"/>
    <property type="molecule type" value="Genomic_DNA"/>
</dbReference>
<evidence type="ECO:0000313" key="3">
    <source>
        <dbReference type="Proteomes" id="UP000243053"/>
    </source>
</evidence>
<dbReference type="InterPro" id="IPR010710">
    <property type="entry name" value="DUF1289"/>
</dbReference>
<dbReference type="Proteomes" id="UP000243053">
    <property type="component" value="Unassembled WGS sequence"/>
</dbReference>
<evidence type="ECO:0000256" key="1">
    <source>
        <dbReference type="SAM" id="MobiDB-lite"/>
    </source>
</evidence>
<dbReference type="Pfam" id="PF06945">
    <property type="entry name" value="DUF1289"/>
    <property type="match status" value="1"/>
</dbReference>
<name>A0A1Y5EDN4_COLPS</name>
<feature type="region of interest" description="Disordered" evidence="1">
    <location>
        <begin position="53"/>
        <end position="106"/>
    </location>
</feature>
<dbReference type="PANTHER" id="PTHR35175">
    <property type="entry name" value="DUF1289 DOMAIN-CONTAINING PROTEIN"/>
    <property type="match status" value="1"/>
</dbReference>
<evidence type="ECO:0000313" key="2">
    <source>
        <dbReference type="EMBL" id="OUR80818.1"/>
    </source>
</evidence>
<organism evidence="2 3">
    <name type="scientific">Colwellia psychrerythraea</name>
    <name type="common">Vibrio psychroerythus</name>
    <dbReference type="NCBI Taxonomy" id="28229"/>
    <lineage>
        <taxon>Bacteria</taxon>
        <taxon>Pseudomonadati</taxon>
        <taxon>Pseudomonadota</taxon>
        <taxon>Gammaproteobacteria</taxon>
        <taxon>Alteromonadales</taxon>
        <taxon>Colwelliaceae</taxon>
        <taxon>Colwellia</taxon>
    </lineage>
</organism>